<sequence length="383" mass="40744">MRELRAERPLVAPPRYPSSDSSRGRRLFGRVLRFILAVVALGFLAFSAHGLWQISTSLGGRWLIERTGSELSAAMTRATLGDAPQPRLEAALSEELANDPRDWIVINSLTEIATAQGITLSPELQTRITETYDADHSILHTAGSCARCAWNSASCELNTAMICGIAVNLTPIGDIAGISRAGIAYASGEEVDQIDATLSVVGLGATGLALASGGSSLTVKAGAGFLKFAHLAGKIPVGLTRILRRAAAEGIDWAALPAVRGISDLRGVVRMDALRPAVDLASATGEMVARTGPRQGLYLLGKTDDLNDLRKMARASDALGEQTAGYLKLAGKSKFLRLTLRVTHEAFQVLAGLVGWLAALVSAQISHLLARTNRRLRRYSKTL</sequence>
<dbReference type="STRING" id="1367847.JCM7686_2866"/>
<protein>
    <submittedName>
        <fullName evidence="3">Uncharacterized protein</fullName>
    </submittedName>
</protein>
<feature type="region of interest" description="Disordered" evidence="1">
    <location>
        <begin position="1"/>
        <end position="23"/>
    </location>
</feature>
<gene>
    <name evidence="3" type="ORF">JCM7686_2866</name>
</gene>
<dbReference type="PATRIC" id="fig|1367847.3.peg.2873"/>
<dbReference type="AlphaFoldDB" id="S5XX74"/>
<evidence type="ECO:0000256" key="1">
    <source>
        <dbReference type="SAM" id="MobiDB-lite"/>
    </source>
</evidence>
<feature type="transmembrane region" description="Helical" evidence="2">
    <location>
        <begin position="31"/>
        <end position="52"/>
    </location>
</feature>
<keyword evidence="2" id="KW-0812">Transmembrane</keyword>
<proteinExistence type="predicted"/>
<dbReference type="KEGG" id="pami:JCM7686_2866"/>
<accession>S5XX74</accession>
<feature type="transmembrane region" description="Helical" evidence="2">
    <location>
        <begin position="346"/>
        <end position="370"/>
    </location>
</feature>
<evidence type="ECO:0000256" key="2">
    <source>
        <dbReference type="SAM" id="Phobius"/>
    </source>
</evidence>
<name>S5XX74_PARAH</name>
<keyword evidence="2" id="KW-1133">Transmembrane helix</keyword>
<evidence type="ECO:0000313" key="3">
    <source>
        <dbReference type="EMBL" id="AGT09922.1"/>
    </source>
</evidence>
<keyword evidence="4" id="KW-1185">Reference proteome</keyword>
<dbReference type="Proteomes" id="UP000015480">
    <property type="component" value="Chromosome"/>
</dbReference>
<keyword evidence="2" id="KW-0472">Membrane</keyword>
<reference evidence="3 4" key="1">
    <citation type="journal article" date="2014" name="BMC Genomics">
        <title>Architecture and functions of a multipartite genome of the methylotrophic bacterium Paracoccus aminophilus JCM 7686, containing primary and secondary chromids.</title>
        <authorList>
            <person name="Dziewit L."/>
            <person name="Czarnecki J."/>
            <person name="Wibberg D."/>
            <person name="Radlinska M."/>
            <person name="Mrozek P."/>
            <person name="Szymczak M."/>
            <person name="Schluter A."/>
            <person name="Puhler A."/>
            <person name="Bartosik D."/>
        </authorList>
    </citation>
    <scope>NUCLEOTIDE SEQUENCE [LARGE SCALE GENOMIC DNA]</scope>
    <source>
        <strain evidence="3">JCM 7686</strain>
    </source>
</reference>
<dbReference type="EMBL" id="CP006650">
    <property type="protein sequence ID" value="AGT09922.1"/>
    <property type="molecule type" value="Genomic_DNA"/>
</dbReference>
<dbReference type="HOGENOM" id="CLU_787279_0_0_5"/>
<organism evidence="3 4">
    <name type="scientific">Paracoccus aminophilus JCM 7686</name>
    <dbReference type="NCBI Taxonomy" id="1367847"/>
    <lineage>
        <taxon>Bacteria</taxon>
        <taxon>Pseudomonadati</taxon>
        <taxon>Pseudomonadota</taxon>
        <taxon>Alphaproteobacteria</taxon>
        <taxon>Rhodobacterales</taxon>
        <taxon>Paracoccaceae</taxon>
        <taxon>Paracoccus</taxon>
    </lineage>
</organism>
<evidence type="ECO:0000313" key="4">
    <source>
        <dbReference type="Proteomes" id="UP000015480"/>
    </source>
</evidence>